<dbReference type="Gene3D" id="1.25.40.10">
    <property type="entry name" value="Tetratricopeptide repeat domain"/>
    <property type="match status" value="1"/>
</dbReference>
<keyword evidence="2" id="KW-1185">Reference proteome</keyword>
<gene>
    <name evidence="1" type="ORF">PQR62_14305</name>
</gene>
<name>A0ABW9AAU2_9BURK</name>
<dbReference type="EMBL" id="JAQQFM010000006">
    <property type="protein sequence ID" value="MFL9925447.1"/>
    <property type="molecule type" value="Genomic_DNA"/>
</dbReference>
<dbReference type="InterPro" id="IPR009211">
    <property type="entry name" value="TagJ"/>
</dbReference>
<evidence type="ECO:0000313" key="2">
    <source>
        <dbReference type="Proteomes" id="UP001629246"/>
    </source>
</evidence>
<protein>
    <submittedName>
        <fullName evidence="1">Type VI secretion system accessory protein TagJ</fullName>
    </submittedName>
</protein>
<dbReference type="PIRSF" id="PIRSF029288">
    <property type="entry name" value="SciE_ImpE"/>
    <property type="match status" value="1"/>
</dbReference>
<reference evidence="1 2" key="1">
    <citation type="journal article" date="2024" name="Chem. Sci.">
        <title>Discovery of megapolipeptins by genome mining of a Burkholderiales bacteria collection.</title>
        <authorList>
            <person name="Paulo B.S."/>
            <person name="Recchia M.J.J."/>
            <person name="Lee S."/>
            <person name="Fergusson C.H."/>
            <person name="Romanowski S.B."/>
            <person name="Hernandez A."/>
            <person name="Krull N."/>
            <person name="Liu D.Y."/>
            <person name="Cavanagh H."/>
            <person name="Bos A."/>
            <person name="Gray C.A."/>
            <person name="Murphy B.T."/>
            <person name="Linington R.G."/>
            <person name="Eustaquio A.S."/>
        </authorList>
    </citation>
    <scope>NUCLEOTIDE SEQUENCE [LARGE SCALE GENOMIC DNA]</scope>
    <source>
        <strain evidence="1 2">RL21-008-BIB-A</strain>
    </source>
</reference>
<sequence length="281" mass="31416">MQTSATSAIPNSPTQIPLALTQWPDGRSLDEMRNETLLHLRRQPDNADLRARMFQLHCLHGNWSGALRELQACAQAQDSLNEMAQAYRLLLRSENLRREILDGYCPPTFLHRTPNWAPQWIAALRLQSQHQFVLADNARKLAFSLLKEQGGMSNLGGFSWLLDSDTRIGPACEIILEGQYLWLPFADIAAIELTPAKQLLDLIWQPARIQLHALPAINCLIPARYPGVESADDDIKLGLSTRWQHAGSTGMTGSGQKTWITDRGSYGLSALSYCLFDARNA</sequence>
<organism evidence="1 2">
    <name type="scientific">Herbaspirillum lusitanum</name>
    <dbReference type="NCBI Taxonomy" id="213312"/>
    <lineage>
        <taxon>Bacteria</taxon>
        <taxon>Pseudomonadati</taxon>
        <taxon>Pseudomonadota</taxon>
        <taxon>Betaproteobacteria</taxon>
        <taxon>Burkholderiales</taxon>
        <taxon>Oxalobacteraceae</taxon>
        <taxon>Herbaspirillum</taxon>
    </lineage>
</organism>
<comment type="caution">
    <text evidence="1">The sequence shown here is derived from an EMBL/GenBank/DDBJ whole genome shotgun (WGS) entry which is preliminary data.</text>
</comment>
<dbReference type="SUPFAM" id="SSF144059">
    <property type="entry name" value="ImpE-like"/>
    <property type="match status" value="1"/>
</dbReference>
<proteinExistence type="predicted"/>
<evidence type="ECO:0000313" key="1">
    <source>
        <dbReference type="EMBL" id="MFL9925447.1"/>
    </source>
</evidence>
<dbReference type="Pfam" id="PF07024">
    <property type="entry name" value="ImpE"/>
    <property type="match status" value="1"/>
</dbReference>
<accession>A0ABW9AAU2</accession>
<dbReference type="Proteomes" id="UP001629246">
    <property type="component" value="Unassembled WGS sequence"/>
</dbReference>
<dbReference type="InterPro" id="IPR011990">
    <property type="entry name" value="TPR-like_helical_dom_sf"/>
</dbReference>
<dbReference type="RefSeq" id="WP_408158639.1">
    <property type="nucleotide sequence ID" value="NZ_JAQQFM010000006.1"/>
</dbReference>